<feature type="region of interest" description="Disordered" evidence="1">
    <location>
        <begin position="1"/>
        <end position="21"/>
    </location>
</feature>
<organism evidence="2 3">
    <name type="scientific">Chiloscyllium punctatum</name>
    <name type="common">Brownbanded bambooshark</name>
    <name type="synonym">Hemiscyllium punctatum</name>
    <dbReference type="NCBI Taxonomy" id="137246"/>
    <lineage>
        <taxon>Eukaryota</taxon>
        <taxon>Metazoa</taxon>
        <taxon>Chordata</taxon>
        <taxon>Craniata</taxon>
        <taxon>Vertebrata</taxon>
        <taxon>Chondrichthyes</taxon>
        <taxon>Elasmobranchii</taxon>
        <taxon>Galeomorphii</taxon>
        <taxon>Galeoidea</taxon>
        <taxon>Orectolobiformes</taxon>
        <taxon>Hemiscylliidae</taxon>
        <taxon>Chiloscyllium</taxon>
    </lineage>
</organism>
<comment type="caution">
    <text evidence="2">The sequence shown here is derived from an EMBL/GenBank/DDBJ whole genome shotgun (WGS) entry which is preliminary data.</text>
</comment>
<evidence type="ECO:0000313" key="3">
    <source>
        <dbReference type="Proteomes" id="UP000287033"/>
    </source>
</evidence>
<dbReference type="AlphaFoldDB" id="A0A401TML4"/>
<keyword evidence="3" id="KW-1185">Reference proteome</keyword>
<evidence type="ECO:0000313" key="2">
    <source>
        <dbReference type="EMBL" id="GCC43874.1"/>
    </source>
</evidence>
<feature type="compositionally biased region" description="Basic residues" evidence="1">
    <location>
        <begin position="1"/>
        <end position="15"/>
    </location>
</feature>
<sequence length="67" mass="7855">FGLPHWRRSRYKSGKRWVSGHSRSSSWYGIICFPSETPRPTPPLAVRQLSSKHADLCENPDWQDHYT</sequence>
<dbReference type="Proteomes" id="UP000287033">
    <property type="component" value="Unassembled WGS sequence"/>
</dbReference>
<dbReference type="EMBL" id="BEZZ01111998">
    <property type="protein sequence ID" value="GCC43874.1"/>
    <property type="molecule type" value="Genomic_DNA"/>
</dbReference>
<feature type="non-terminal residue" evidence="2">
    <location>
        <position position="1"/>
    </location>
</feature>
<accession>A0A401TML4</accession>
<evidence type="ECO:0000256" key="1">
    <source>
        <dbReference type="SAM" id="MobiDB-lite"/>
    </source>
</evidence>
<gene>
    <name evidence="2" type="ORF">chiPu_0027731</name>
</gene>
<proteinExistence type="predicted"/>
<name>A0A401TML4_CHIPU</name>
<reference evidence="2 3" key="1">
    <citation type="journal article" date="2018" name="Nat. Ecol. Evol.">
        <title>Shark genomes provide insights into elasmobranch evolution and the origin of vertebrates.</title>
        <authorList>
            <person name="Hara Y"/>
            <person name="Yamaguchi K"/>
            <person name="Onimaru K"/>
            <person name="Kadota M"/>
            <person name="Koyanagi M"/>
            <person name="Keeley SD"/>
            <person name="Tatsumi K"/>
            <person name="Tanaka K"/>
            <person name="Motone F"/>
            <person name="Kageyama Y"/>
            <person name="Nozu R"/>
            <person name="Adachi N"/>
            <person name="Nishimura O"/>
            <person name="Nakagawa R"/>
            <person name="Tanegashima C"/>
            <person name="Kiyatake I"/>
            <person name="Matsumoto R"/>
            <person name="Murakumo K"/>
            <person name="Nishida K"/>
            <person name="Terakita A"/>
            <person name="Kuratani S"/>
            <person name="Sato K"/>
            <person name="Hyodo S Kuraku.S."/>
        </authorList>
    </citation>
    <scope>NUCLEOTIDE SEQUENCE [LARGE SCALE GENOMIC DNA]</scope>
</reference>
<protein>
    <submittedName>
        <fullName evidence="2">Uncharacterized protein</fullName>
    </submittedName>
</protein>